<accession>A0A9P6ZTI3</accession>
<evidence type="ECO:0000313" key="4">
    <source>
        <dbReference type="Proteomes" id="UP000714275"/>
    </source>
</evidence>
<name>A0A9P6ZTI3_9AGAM</name>
<evidence type="ECO:0000259" key="2">
    <source>
        <dbReference type="Pfam" id="PF25534"/>
    </source>
</evidence>
<protein>
    <recommendedName>
        <fullName evidence="2">DUF7918 domain-containing protein</fullName>
    </recommendedName>
</protein>
<dbReference type="PANTHER" id="PTHR36223">
    <property type="entry name" value="BETA-LACTAMASE-TYPE TRANSPEPTIDASE FOLD DOMAIN CONTAINING PROTEIN"/>
    <property type="match status" value="1"/>
</dbReference>
<dbReference type="PANTHER" id="PTHR36223:SF1">
    <property type="entry name" value="TRANSCRIPTION ELONGATION FACTOR EAF N-TERMINAL DOMAIN-CONTAINING PROTEIN"/>
    <property type="match status" value="1"/>
</dbReference>
<feature type="region of interest" description="Disordered" evidence="1">
    <location>
        <begin position="220"/>
        <end position="245"/>
    </location>
</feature>
<evidence type="ECO:0000313" key="3">
    <source>
        <dbReference type="EMBL" id="KAG1775970.1"/>
    </source>
</evidence>
<feature type="compositionally biased region" description="Acidic residues" evidence="1">
    <location>
        <begin position="220"/>
        <end position="230"/>
    </location>
</feature>
<dbReference type="EMBL" id="JABBWD010000030">
    <property type="protein sequence ID" value="KAG1775970.1"/>
    <property type="molecule type" value="Genomic_DNA"/>
</dbReference>
<gene>
    <name evidence="3" type="ORF">EV702DRAFT_1114050</name>
</gene>
<keyword evidence="4" id="KW-1185">Reference proteome</keyword>
<comment type="caution">
    <text evidence="3">The sequence shown here is derived from an EMBL/GenBank/DDBJ whole genome shotgun (WGS) entry which is preliminary data.</text>
</comment>
<organism evidence="3 4">
    <name type="scientific">Suillus placidus</name>
    <dbReference type="NCBI Taxonomy" id="48579"/>
    <lineage>
        <taxon>Eukaryota</taxon>
        <taxon>Fungi</taxon>
        <taxon>Dikarya</taxon>
        <taxon>Basidiomycota</taxon>
        <taxon>Agaricomycotina</taxon>
        <taxon>Agaricomycetes</taxon>
        <taxon>Agaricomycetidae</taxon>
        <taxon>Boletales</taxon>
        <taxon>Suillineae</taxon>
        <taxon>Suillaceae</taxon>
        <taxon>Suillus</taxon>
    </lineage>
</organism>
<feature type="region of interest" description="Disordered" evidence="1">
    <location>
        <begin position="262"/>
        <end position="295"/>
    </location>
</feature>
<reference evidence="3" key="1">
    <citation type="journal article" date="2020" name="New Phytol.">
        <title>Comparative genomics reveals dynamic genome evolution in host specialist ectomycorrhizal fungi.</title>
        <authorList>
            <person name="Lofgren L.A."/>
            <person name="Nguyen N.H."/>
            <person name="Vilgalys R."/>
            <person name="Ruytinx J."/>
            <person name="Liao H.L."/>
            <person name="Branco S."/>
            <person name="Kuo A."/>
            <person name="LaButti K."/>
            <person name="Lipzen A."/>
            <person name="Andreopoulos W."/>
            <person name="Pangilinan J."/>
            <person name="Riley R."/>
            <person name="Hundley H."/>
            <person name="Na H."/>
            <person name="Barry K."/>
            <person name="Grigoriev I.V."/>
            <person name="Stajich J.E."/>
            <person name="Kennedy P.G."/>
        </authorList>
    </citation>
    <scope>NUCLEOTIDE SEQUENCE</scope>
    <source>
        <strain evidence="3">DOB743</strain>
    </source>
</reference>
<dbReference type="Proteomes" id="UP000714275">
    <property type="component" value="Unassembled WGS sequence"/>
</dbReference>
<dbReference type="OrthoDB" id="3364132at2759"/>
<feature type="compositionally biased region" description="Basic and acidic residues" evidence="1">
    <location>
        <begin position="262"/>
        <end position="278"/>
    </location>
</feature>
<dbReference type="Pfam" id="PF25534">
    <property type="entry name" value="DUF7918"/>
    <property type="match status" value="1"/>
</dbReference>
<sequence>MILGDFSACIFIDGQELPEYDVVVSSTPTENRITCWIASAEGKKFGVRAEFLAQQISGSLATVFVDGVRCRPYAVPPGWVGTLERTYLSNSYVRRDFMFSQLELTDDDSILDDRSSNDIGQIVIEVAMGKYIMRKQAVGSQNINDRTLRVGEGKVHERSKKACSHRVAFGEEIPTQERLSAFSVIPDNSPRTIFVFKYTRLDILQAMGVAPHTPITVETETEDHDDENEVIDGPHESSPSSDDVKPLARIRELEMELQRLRAQVEDRKPSHVKLEHGGGSRRKHAVMEVIDLTED</sequence>
<evidence type="ECO:0000256" key="1">
    <source>
        <dbReference type="SAM" id="MobiDB-lite"/>
    </source>
</evidence>
<dbReference type="AlphaFoldDB" id="A0A9P6ZTI3"/>
<proteinExistence type="predicted"/>
<feature type="domain" description="DUF7918" evidence="2">
    <location>
        <begin position="8"/>
        <end position="213"/>
    </location>
</feature>
<dbReference type="InterPro" id="IPR057678">
    <property type="entry name" value="DUF7918"/>
</dbReference>